<protein>
    <submittedName>
        <fullName evidence="1">DUF2804 domain-containing protein</fullName>
    </submittedName>
</protein>
<evidence type="ECO:0000313" key="2">
    <source>
        <dbReference type="Proteomes" id="UP001301769"/>
    </source>
</evidence>
<gene>
    <name evidence="1" type="ORF">QBC37DRAFT_393663</name>
</gene>
<dbReference type="PANTHER" id="PTHR35868:SF3">
    <property type="entry name" value="DUF2804 DOMAIN-CONTAINING PROTEIN"/>
    <property type="match status" value="1"/>
</dbReference>
<dbReference type="AlphaFoldDB" id="A0AAN6XT35"/>
<sequence>MSTQTSDLKDEEKVQYRLITETELVNPSSLSLSTIQNNAPTIYLNPSSHGWSRRPLGDTRLYSGLFGGLMRNKRWEYYGVMTPTHVIGLTISSLDYAGVNQLFILDRESLNPLLSKEAIAPLARGVNLPDTYGPDNTESSFESNDLSIRIVESRTEEDRVTTITANAQAQGKKVSIALTLSRPLTDDALHVVVPWNSTQFQYTIKEPAIPCFGKVTIDNVVHTISSNPSTSFAVLDHGRGRWPYSMKWNWAAGSGISPTNGGKRIGLQLGGKWTEGTGSTENAIFIDGELIKISEELSWEYDTTNWMKPWRIAGKDLDATFTPFYERVAKTNLVILSGETHQLFGRWEGVFRLGLGGEEGGDVVSLDGLEGWAEEARNSW</sequence>
<dbReference type="InterPro" id="IPR021243">
    <property type="entry name" value="DUF2804"/>
</dbReference>
<reference evidence="1" key="2">
    <citation type="submission" date="2023-05" db="EMBL/GenBank/DDBJ databases">
        <authorList>
            <consortium name="Lawrence Berkeley National Laboratory"/>
            <person name="Steindorff A."/>
            <person name="Hensen N."/>
            <person name="Bonometti L."/>
            <person name="Westerberg I."/>
            <person name="Brannstrom I.O."/>
            <person name="Guillou S."/>
            <person name="Cros-Aarteil S."/>
            <person name="Calhoun S."/>
            <person name="Haridas S."/>
            <person name="Kuo A."/>
            <person name="Mondo S."/>
            <person name="Pangilinan J."/>
            <person name="Riley R."/>
            <person name="Labutti K."/>
            <person name="Andreopoulos B."/>
            <person name="Lipzen A."/>
            <person name="Chen C."/>
            <person name="Yanf M."/>
            <person name="Daum C."/>
            <person name="Ng V."/>
            <person name="Clum A."/>
            <person name="Ohm R."/>
            <person name="Martin F."/>
            <person name="Silar P."/>
            <person name="Natvig D."/>
            <person name="Lalanne C."/>
            <person name="Gautier V."/>
            <person name="Ament-Velasquez S.L."/>
            <person name="Kruys A."/>
            <person name="Hutchinson M.I."/>
            <person name="Powell A.J."/>
            <person name="Barry K."/>
            <person name="Miller A.N."/>
            <person name="Grigoriev I.V."/>
            <person name="Debuchy R."/>
            <person name="Gladieux P."/>
            <person name="Thoren M.H."/>
            <person name="Johannesson H."/>
        </authorList>
    </citation>
    <scope>NUCLEOTIDE SEQUENCE</scope>
    <source>
        <strain evidence="1">PSN293</strain>
    </source>
</reference>
<organism evidence="1 2">
    <name type="scientific">Rhypophila decipiens</name>
    <dbReference type="NCBI Taxonomy" id="261697"/>
    <lineage>
        <taxon>Eukaryota</taxon>
        <taxon>Fungi</taxon>
        <taxon>Dikarya</taxon>
        <taxon>Ascomycota</taxon>
        <taxon>Pezizomycotina</taxon>
        <taxon>Sordariomycetes</taxon>
        <taxon>Sordariomycetidae</taxon>
        <taxon>Sordariales</taxon>
        <taxon>Naviculisporaceae</taxon>
        <taxon>Rhypophila</taxon>
    </lineage>
</organism>
<dbReference type="PANTHER" id="PTHR35868">
    <property type="entry name" value="DUF2804 DOMAIN-CONTAINING PROTEIN-RELATED"/>
    <property type="match status" value="1"/>
</dbReference>
<comment type="caution">
    <text evidence="1">The sequence shown here is derived from an EMBL/GenBank/DDBJ whole genome shotgun (WGS) entry which is preliminary data.</text>
</comment>
<dbReference type="EMBL" id="MU858518">
    <property type="protein sequence ID" value="KAK4206081.1"/>
    <property type="molecule type" value="Genomic_DNA"/>
</dbReference>
<evidence type="ECO:0000313" key="1">
    <source>
        <dbReference type="EMBL" id="KAK4206081.1"/>
    </source>
</evidence>
<proteinExistence type="predicted"/>
<dbReference type="Pfam" id="PF10974">
    <property type="entry name" value="DUF2804"/>
    <property type="match status" value="1"/>
</dbReference>
<keyword evidence="2" id="KW-1185">Reference proteome</keyword>
<reference evidence="1" key="1">
    <citation type="journal article" date="2023" name="Mol. Phylogenet. Evol.">
        <title>Genome-scale phylogeny and comparative genomics of the fungal order Sordariales.</title>
        <authorList>
            <person name="Hensen N."/>
            <person name="Bonometti L."/>
            <person name="Westerberg I."/>
            <person name="Brannstrom I.O."/>
            <person name="Guillou S."/>
            <person name="Cros-Aarteil S."/>
            <person name="Calhoun S."/>
            <person name="Haridas S."/>
            <person name="Kuo A."/>
            <person name="Mondo S."/>
            <person name="Pangilinan J."/>
            <person name="Riley R."/>
            <person name="LaButti K."/>
            <person name="Andreopoulos B."/>
            <person name="Lipzen A."/>
            <person name="Chen C."/>
            <person name="Yan M."/>
            <person name="Daum C."/>
            <person name="Ng V."/>
            <person name="Clum A."/>
            <person name="Steindorff A."/>
            <person name="Ohm R.A."/>
            <person name="Martin F."/>
            <person name="Silar P."/>
            <person name="Natvig D.O."/>
            <person name="Lalanne C."/>
            <person name="Gautier V."/>
            <person name="Ament-Velasquez S.L."/>
            <person name="Kruys A."/>
            <person name="Hutchinson M.I."/>
            <person name="Powell A.J."/>
            <person name="Barry K."/>
            <person name="Miller A.N."/>
            <person name="Grigoriev I.V."/>
            <person name="Debuchy R."/>
            <person name="Gladieux P."/>
            <person name="Hiltunen Thoren M."/>
            <person name="Johannesson H."/>
        </authorList>
    </citation>
    <scope>NUCLEOTIDE SEQUENCE</scope>
    <source>
        <strain evidence="1">PSN293</strain>
    </source>
</reference>
<dbReference type="Proteomes" id="UP001301769">
    <property type="component" value="Unassembled WGS sequence"/>
</dbReference>
<name>A0AAN6XT35_9PEZI</name>
<accession>A0AAN6XT35</accession>